<keyword evidence="1" id="KW-0012">Acyltransferase</keyword>
<evidence type="ECO:0000313" key="2">
    <source>
        <dbReference type="EMBL" id="AWB90798.1"/>
    </source>
</evidence>
<protein>
    <recommendedName>
        <fullName evidence="1">Leucyl/phenylalanyl-tRNA--protein transferase</fullName>
        <ecNumber evidence="1">2.3.2.6</ecNumber>
    </recommendedName>
    <alternativeName>
        <fullName evidence="1">L/F-transferase</fullName>
    </alternativeName>
    <alternativeName>
        <fullName evidence="1">Leucyltransferase</fullName>
    </alternativeName>
    <alternativeName>
        <fullName evidence="1">Phenyalanyltransferase</fullName>
    </alternativeName>
</protein>
<dbReference type="EMBL" id="CP026952">
    <property type="protein sequence ID" value="AWB90798.1"/>
    <property type="molecule type" value="Genomic_DNA"/>
</dbReference>
<dbReference type="InterPro" id="IPR042203">
    <property type="entry name" value="Leu/Phe-tRNA_Trfase_C"/>
</dbReference>
<dbReference type="Pfam" id="PF03588">
    <property type="entry name" value="Leu_Phe_trans"/>
    <property type="match status" value="1"/>
</dbReference>
<comment type="function">
    <text evidence="1">Functions in the N-end rule pathway of protein degradation where it conjugates Leu, Phe and, less efficiently, Met from aminoacyl-tRNAs to the N-termini of proteins containing an N-terminal arginine or lysine.</text>
</comment>
<dbReference type="Gene3D" id="3.40.630.70">
    <property type="entry name" value="Leucyl/phenylalanyl-tRNA-protein transferase, C-terminal domain"/>
    <property type="match status" value="1"/>
</dbReference>
<keyword evidence="3" id="KW-1185">Reference proteome</keyword>
<keyword evidence="1 2" id="KW-0808">Transferase</keyword>
<dbReference type="InterPro" id="IPR004616">
    <property type="entry name" value="Leu/Phe-tRNA_Trfase"/>
</dbReference>
<dbReference type="GO" id="GO:0005737">
    <property type="term" value="C:cytoplasm"/>
    <property type="evidence" value="ECO:0007669"/>
    <property type="project" value="UniProtKB-SubCell"/>
</dbReference>
<accession>A0A5F2ENF2</accession>
<dbReference type="NCBIfam" id="TIGR00667">
    <property type="entry name" value="aat"/>
    <property type="match status" value="1"/>
</dbReference>
<dbReference type="KEGG" id="aez:C3E78_00305"/>
<gene>
    <name evidence="1" type="primary">aat</name>
    <name evidence="2" type="ORF">C3E78_00305</name>
</gene>
<reference evidence="3" key="1">
    <citation type="submission" date="2018-01" db="EMBL/GenBank/DDBJ databases">
        <authorList>
            <person name="Li J."/>
        </authorList>
    </citation>
    <scope>NUCLEOTIDE SEQUENCE [LARGE SCALE GENOMIC DNA]</scope>
    <source>
        <strain evidence="3">592</strain>
    </source>
</reference>
<dbReference type="GO" id="GO:0008914">
    <property type="term" value="F:leucyl-tRNA--protein transferase activity"/>
    <property type="evidence" value="ECO:0007669"/>
    <property type="project" value="UniProtKB-UniRule"/>
</dbReference>
<dbReference type="PANTHER" id="PTHR30098:SF2">
    <property type="entry name" value="LEUCYL_PHENYLALANYL-TRNA--PROTEIN TRANSFERASE"/>
    <property type="match status" value="1"/>
</dbReference>
<sequence>MTRSELPPSPWLFDPSEWPPEDCVAAGADLAPGTVIEAYRHGAFPMPHEGELLWWSPMRRGVLVPSDLRVSRSLSRSVRRFDVTLDESFEEVIDACADPSRPGAWIDSPIREAYVLLHRLGWAHSVETRDADGTLVGGLYGLSVGGLFAGESMFHRATDASKVALVGLVDVVGPDGLIDTQWSTPHLASLGVTEWPRDRYLEAIASLVDDPPPQVWA</sequence>
<comment type="catalytic activity">
    <reaction evidence="1">
        <text>N-terminal L-arginyl-[protein] + L-leucyl-tRNA(Leu) = N-terminal L-leucyl-L-arginyl-[protein] + tRNA(Leu) + H(+)</text>
        <dbReference type="Rhea" id="RHEA:50416"/>
        <dbReference type="Rhea" id="RHEA-COMP:9613"/>
        <dbReference type="Rhea" id="RHEA-COMP:9622"/>
        <dbReference type="Rhea" id="RHEA-COMP:12672"/>
        <dbReference type="Rhea" id="RHEA-COMP:12673"/>
        <dbReference type="ChEBI" id="CHEBI:15378"/>
        <dbReference type="ChEBI" id="CHEBI:64719"/>
        <dbReference type="ChEBI" id="CHEBI:78442"/>
        <dbReference type="ChEBI" id="CHEBI:78494"/>
        <dbReference type="ChEBI" id="CHEBI:133044"/>
        <dbReference type="EC" id="2.3.2.6"/>
    </reaction>
</comment>
<evidence type="ECO:0000313" key="3">
    <source>
        <dbReference type="Proteomes" id="UP000244384"/>
    </source>
</evidence>
<dbReference type="Gene3D" id="3.30.70.3550">
    <property type="entry name" value="Leucyl/phenylalanyl-tRNA-protein transferase, N-terminal domain"/>
    <property type="match status" value="1"/>
</dbReference>
<dbReference type="OrthoDB" id="9790282at2"/>
<dbReference type="Proteomes" id="UP000244384">
    <property type="component" value="Chromosome"/>
</dbReference>
<comment type="catalytic activity">
    <reaction evidence="1">
        <text>L-phenylalanyl-tRNA(Phe) + an N-terminal L-alpha-aminoacyl-[protein] = an N-terminal L-phenylalanyl-L-alpha-aminoacyl-[protein] + tRNA(Phe)</text>
        <dbReference type="Rhea" id="RHEA:43632"/>
        <dbReference type="Rhea" id="RHEA-COMP:9668"/>
        <dbReference type="Rhea" id="RHEA-COMP:9699"/>
        <dbReference type="Rhea" id="RHEA-COMP:10636"/>
        <dbReference type="Rhea" id="RHEA-COMP:10637"/>
        <dbReference type="ChEBI" id="CHEBI:78442"/>
        <dbReference type="ChEBI" id="CHEBI:78531"/>
        <dbReference type="ChEBI" id="CHEBI:78597"/>
        <dbReference type="ChEBI" id="CHEBI:83561"/>
        <dbReference type="EC" id="2.3.2.6"/>
    </reaction>
</comment>
<dbReference type="AlphaFoldDB" id="A0A2S0WHJ4"/>
<dbReference type="SUPFAM" id="SSF55729">
    <property type="entry name" value="Acyl-CoA N-acyltransferases (Nat)"/>
    <property type="match status" value="1"/>
</dbReference>
<accession>A0A2S0WHJ4</accession>
<dbReference type="GO" id="GO:0030163">
    <property type="term" value="P:protein catabolic process"/>
    <property type="evidence" value="ECO:0007669"/>
    <property type="project" value="UniProtKB-UniRule"/>
</dbReference>
<proteinExistence type="inferred from homology"/>
<evidence type="ECO:0000256" key="1">
    <source>
        <dbReference type="HAMAP-Rule" id="MF_00688"/>
    </source>
</evidence>
<comment type="catalytic activity">
    <reaction evidence="1">
        <text>N-terminal L-lysyl-[protein] + L-leucyl-tRNA(Leu) = N-terminal L-leucyl-L-lysyl-[protein] + tRNA(Leu) + H(+)</text>
        <dbReference type="Rhea" id="RHEA:12340"/>
        <dbReference type="Rhea" id="RHEA-COMP:9613"/>
        <dbReference type="Rhea" id="RHEA-COMP:9622"/>
        <dbReference type="Rhea" id="RHEA-COMP:12670"/>
        <dbReference type="Rhea" id="RHEA-COMP:12671"/>
        <dbReference type="ChEBI" id="CHEBI:15378"/>
        <dbReference type="ChEBI" id="CHEBI:65249"/>
        <dbReference type="ChEBI" id="CHEBI:78442"/>
        <dbReference type="ChEBI" id="CHEBI:78494"/>
        <dbReference type="ChEBI" id="CHEBI:133043"/>
        <dbReference type="EC" id="2.3.2.6"/>
    </reaction>
</comment>
<keyword evidence="1" id="KW-0963">Cytoplasm</keyword>
<comment type="subcellular location">
    <subcellularLocation>
        <location evidence="1">Cytoplasm</location>
    </subcellularLocation>
</comment>
<dbReference type="InterPro" id="IPR042221">
    <property type="entry name" value="Leu/Phe-tRNA_Trfase_N"/>
</dbReference>
<comment type="similarity">
    <text evidence="1">Belongs to the L/F-transferase family.</text>
</comment>
<dbReference type="PANTHER" id="PTHR30098">
    <property type="entry name" value="LEUCYL/PHENYLALANYL-TRNA--PROTEIN TRANSFERASE"/>
    <property type="match status" value="1"/>
</dbReference>
<name>A0A2S0WHJ4_9ACTN</name>
<dbReference type="RefSeq" id="WP_108576445.1">
    <property type="nucleotide sequence ID" value="NZ_CP026952.1"/>
</dbReference>
<organism evidence="2 3">
    <name type="scientific">Aeromicrobium chenweiae</name>
    <dbReference type="NCBI Taxonomy" id="2079793"/>
    <lineage>
        <taxon>Bacteria</taxon>
        <taxon>Bacillati</taxon>
        <taxon>Actinomycetota</taxon>
        <taxon>Actinomycetes</taxon>
        <taxon>Propionibacteriales</taxon>
        <taxon>Nocardioidaceae</taxon>
        <taxon>Aeromicrobium</taxon>
    </lineage>
</organism>
<dbReference type="EC" id="2.3.2.6" evidence="1"/>
<dbReference type="HAMAP" id="MF_00688">
    <property type="entry name" value="Leu_Phe_trans"/>
    <property type="match status" value="1"/>
</dbReference>
<dbReference type="InterPro" id="IPR016181">
    <property type="entry name" value="Acyl_CoA_acyltransferase"/>
</dbReference>